<accession>A0ABQ5DQK4</accession>
<organism evidence="2 3">
    <name type="scientific">Tanacetum coccineum</name>
    <dbReference type="NCBI Taxonomy" id="301880"/>
    <lineage>
        <taxon>Eukaryota</taxon>
        <taxon>Viridiplantae</taxon>
        <taxon>Streptophyta</taxon>
        <taxon>Embryophyta</taxon>
        <taxon>Tracheophyta</taxon>
        <taxon>Spermatophyta</taxon>
        <taxon>Magnoliopsida</taxon>
        <taxon>eudicotyledons</taxon>
        <taxon>Gunneridae</taxon>
        <taxon>Pentapetalae</taxon>
        <taxon>asterids</taxon>
        <taxon>campanulids</taxon>
        <taxon>Asterales</taxon>
        <taxon>Asteraceae</taxon>
        <taxon>Asteroideae</taxon>
        <taxon>Anthemideae</taxon>
        <taxon>Anthemidinae</taxon>
        <taxon>Tanacetum</taxon>
    </lineage>
</organism>
<evidence type="ECO:0000313" key="3">
    <source>
        <dbReference type="Proteomes" id="UP001151760"/>
    </source>
</evidence>
<feature type="compositionally biased region" description="Acidic residues" evidence="1">
    <location>
        <begin position="241"/>
        <end position="250"/>
    </location>
</feature>
<reference evidence="2" key="2">
    <citation type="submission" date="2022-01" db="EMBL/GenBank/DDBJ databases">
        <authorList>
            <person name="Yamashiro T."/>
            <person name="Shiraishi A."/>
            <person name="Satake H."/>
            <person name="Nakayama K."/>
        </authorList>
    </citation>
    <scope>NUCLEOTIDE SEQUENCE</scope>
</reference>
<dbReference type="EMBL" id="BQNB010015357">
    <property type="protein sequence ID" value="GJT39069.1"/>
    <property type="molecule type" value="Genomic_DNA"/>
</dbReference>
<evidence type="ECO:0000313" key="2">
    <source>
        <dbReference type="EMBL" id="GJT39069.1"/>
    </source>
</evidence>
<dbReference type="Proteomes" id="UP001151760">
    <property type="component" value="Unassembled WGS sequence"/>
</dbReference>
<name>A0ABQ5DQK4_9ASTR</name>
<comment type="caution">
    <text evidence="2">The sequence shown here is derived from an EMBL/GenBank/DDBJ whole genome shotgun (WGS) entry which is preliminary data.</text>
</comment>
<sequence>MVPRTILMKSGLVSINTARQNISKTAVSVNTARKVNTAHSKTTVNAGRPMPKAVVNVARPKAVVNVVKRNNVNAVKASACLDKGVIDSECSRHMTRNMFYLTDYEEIDGGYVAFGGNPKGGKITEKGTIKTGNLDFENVYVVWNGIRVNAGDSKLMLLGITYCCWLLLSRRKLSIVDEKKIIISKSIVRRYLQLEDAEGVDCLPNASIFEQLTVMGSRRSKRKDTEVPQPSGPKTNIADDAVNEEMDDSLEMAATTNTGLEAK</sequence>
<protein>
    <submittedName>
        <fullName evidence="2">Uncharacterized protein</fullName>
    </submittedName>
</protein>
<reference evidence="2" key="1">
    <citation type="journal article" date="2022" name="Int. J. Mol. Sci.">
        <title>Draft Genome of Tanacetum Coccineum: Genomic Comparison of Closely Related Tanacetum-Family Plants.</title>
        <authorList>
            <person name="Yamashiro T."/>
            <person name="Shiraishi A."/>
            <person name="Nakayama K."/>
            <person name="Satake H."/>
        </authorList>
    </citation>
    <scope>NUCLEOTIDE SEQUENCE</scope>
</reference>
<proteinExistence type="predicted"/>
<keyword evidence="3" id="KW-1185">Reference proteome</keyword>
<gene>
    <name evidence="2" type="ORF">Tco_0938934</name>
</gene>
<evidence type="ECO:0000256" key="1">
    <source>
        <dbReference type="SAM" id="MobiDB-lite"/>
    </source>
</evidence>
<feature type="region of interest" description="Disordered" evidence="1">
    <location>
        <begin position="219"/>
        <end position="263"/>
    </location>
</feature>
<feature type="compositionally biased region" description="Polar residues" evidence="1">
    <location>
        <begin position="254"/>
        <end position="263"/>
    </location>
</feature>